<dbReference type="Proteomes" id="UP000612329">
    <property type="component" value="Unassembled WGS sequence"/>
</dbReference>
<dbReference type="PANTHER" id="PTHR31157:SF1">
    <property type="entry name" value="SCP DOMAIN-CONTAINING PROTEIN"/>
    <property type="match status" value="1"/>
</dbReference>
<feature type="chain" id="PRO_5035157891" description="SCP domain-containing protein" evidence="1">
    <location>
        <begin position="23"/>
        <end position="164"/>
    </location>
</feature>
<name>A0A8J3BP49_9FLAO</name>
<dbReference type="PROSITE" id="PS51257">
    <property type="entry name" value="PROKAR_LIPOPROTEIN"/>
    <property type="match status" value="1"/>
</dbReference>
<dbReference type="SUPFAM" id="SSF55797">
    <property type="entry name" value="PR-1-like"/>
    <property type="match status" value="1"/>
</dbReference>
<dbReference type="PANTHER" id="PTHR31157">
    <property type="entry name" value="SCP DOMAIN-CONTAINING PROTEIN"/>
    <property type="match status" value="1"/>
</dbReference>
<sequence>MKLLTRLPLLAMLAIFTFSCSTDSLDDNANAYNQKLVVPKAKPIETQILELINNHRLSLGLNPLGHMDIIKSQAYSHTEYMVVNNEVNHDNFFERSNYLKANAGAKFVSENVAYGYTQAESVVNAWLKSDSHRENIEGDFTNFDVSAEQNAEGDWYYTNIFIKK</sequence>
<reference evidence="3" key="2">
    <citation type="submission" date="2020-09" db="EMBL/GenBank/DDBJ databases">
        <authorList>
            <person name="Sun Q."/>
            <person name="Ohkuma M."/>
        </authorList>
    </citation>
    <scope>NUCLEOTIDE SEQUENCE</scope>
    <source>
        <strain evidence="3">JCM 12862</strain>
    </source>
</reference>
<gene>
    <name evidence="3" type="ORF">GCM10007962_23500</name>
</gene>
<keyword evidence="1" id="KW-0732">Signal</keyword>
<evidence type="ECO:0000256" key="1">
    <source>
        <dbReference type="SAM" id="SignalP"/>
    </source>
</evidence>
<organism evidence="3 4">
    <name type="scientific">Yeosuana aromativorans</name>
    <dbReference type="NCBI Taxonomy" id="288019"/>
    <lineage>
        <taxon>Bacteria</taxon>
        <taxon>Pseudomonadati</taxon>
        <taxon>Bacteroidota</taxon>
        <taxon>Flavobacteriia</taxon>
        <taxon>Flavobacteriales</taxon>
        <taxon>Flavobacteriaceae</taxon>
        <taxon>Yeosuana</taxon>
    </lineage>
</organism>
<feature type="signal peptide" evidence="1">
    <location>
        <begin position="1"/>
        <end position="22"/>
    </location>
</feature>
<dbReference type="Pfam" id="PF00188">
    <property type="entry name" value="CAP"/>
    <property type="match status" value="1"/>
</dbReference>
<evidence type="ECO:0000313" key="3">
    <source>
        <dbReference type="EMBL" id="GGK28565.1"/>
    </source>
</evidence>
<dbReference type="EMBL" id="BMNR01000005">
    <property type="protein sequence ID" value="GGK28565.1"/>
    <property type="molecule type" value="Genomic_DNA"/>
</dbReference>
<proteinExistence type="predicted"/>
<protein>
    <recommendedName>
        <fullName evidence="2">SCP domain-containing protein</fullName>
    </recommendedName>
</protein>
<keyword evidence="4" id="KW-1185">Reference proteome</keyword>
<evidence type="ECO:0000313" key="4">
    <source>
        <dbReference type="Proteomes" id="UP000612329"/>
    </source>
</evidence>
<accession>A0A8J3BP49</accession>
<dbReference type="Gene3D" id="3.40.33.10">
    <property type="entry name" value="CAP"/>
    <property type="match status" value="1"/>
</dbReference>
<dbReference type="AlphaFoldDB" id="A0A8J3BP49"/>
<dbReference type="InterPro" id="IPR014044">
    <property type="entry name" value="CAP_dom"/>
</dbReference>
<evidence type="ECO:0000259" key="2">
    <source>
        <dbReference type="Pfam" id="PF00188"/>
    </source>
</evidence>
<feature type="domain" description="SCP" evidence="2">
    <location>
        <begin position="49"/>
        <end position="153"/>
    </location>
</feature>
<dbReference type="InterPro" id="IPR035940">
    <property type="entry name" value="CAP_sf"/>
</dbReference>
<dbReference type="RefSeq" id="WP_188653328.1">
    <property type="nucleotide sequence ID" value="NZ_BMNR01000005.1"/>
</dbReference>
<reference evidence="3" key="1">
    <citation type="journal article" date="2014" name="Int. J. Syst. Evol. Microbiol.">
        <title>Complete genome sequence of Corynebacterium casei LMG S-19264T (=DSM 44701T), isolated from a smear-ripened cheese.</title>
        <authorList>
            <consortium name="US DOE Joint Genome Institute (JGI-PGF)"/>
            <person name="Walter F."/>
            <person name="Albersmeier A."/>
            <person name="Kalinowski J."/>
            <person name="Ruckert C."/>
        </authorList>
    </citation>
    <scope>NUCLEOTIDE SEQUENCE</scope>
    <source>
        <strain evidence="3">JCM 12862</strain>
    </source>
</reference>
<comment type="caution">
    <text evidence="3">The sequence shown here is derived from an EMBL/GenBank/DDBJ whole genome shotgun (WGS) entry which is preliminary data.</text>
</comment>
<dbReference type="CDD" id="cd05379">
    <property type="entry name" value="CAP_bacterial"/>
    <property type="match status" value="1"/>
</dbReference>